<dbReference type="Gene3D" id="3.40.50.1000">
    <property type="entry name" value="HAD superfamily/HAD-like"/>
    <property type="match status" value="1"/>
</dbReference>
<comment type="caution">
    <text evidence="4">The sequence shown here is derived from an EMBL/GenBank/DDBJ whole genome shotgun (WGS) entry which is preliminary data.</text>
</comment>
<protein>
    <submittedName>
        <fullName evidence="4">HAD family hydrolase</fullName>
    </submittedName>
</protein>
<keyword evidence="2 4" id="KW-0378">Hydrolase</keyword>
<dbReference type="SUPFAM" id="SSF56784">
    <property type="entry name" value="HAD-like"/>
    <property type="match status" value="1"/>
</dbReference>
<evidence type="ECO:0000256" key="1">
    <source>
        <dbReference type="ARBA" id="ARBA00022723"/>
    </source>
</evidence>
<keyword evidence="3" id="KW-0460">Magnesium</keyword>
<dbReference type="Pfam" id="PF13419">
    <property type="entry name" value="HAD_2"/>
    <property type="match status" value="1"/>
</dbReference>
<name>A0A5C4TCK1_9BACL</name>
<accession>A0A5C4TCK1</accession>
<dbReference type="InterPro" id="IPR041492">
    <property type="entry name" value="HAD_2"/>
</dbReference>
<dbReference type="InterPro" id="IPR051400">
    <property type="entry name" value="HAD-like_hydrolase"/>
</dbReference>
<dbReference type="SFLD" id="SFLDG01129">
    <property type="entry name" value="C1.5:_HAD__Beta-PGM__Phosphata"/>
    <property type="match status" value="1"/>
</dbReference>
<evidence type="ECO:0000313" key="4">
    <source>
        <dbReference type="EMBL" id="TNJ66701.1"/>
    </source>
</evidence>
<reference evidence="4 5" key="1">
    <citation type="submission" date="2019-05" db="EMBL/GenBank/DDBJ databases">
        <title>We sequenced the genome of Paenibacillus hemerocallicola KCTC 33185 for further insight into its adaptation and study the phylogeny of Paenibacillus.</title>
        <authorList>
            <person name="Narsing Rao M.P."/>
        </authorList>
    </citation>
    <scope>NUCLEOTIDE SEQUENCE [LARGE SCALE GENOMIC DNA]</scope>
    <source>
        <strain evidence="4 5">KCTC 33185</strain>
    </source>
</reference>
<proteinExistence type="predicted"/>
<dbReference type="RefSeq" id="WP_139601844.1">
    <property type="nucleotide sequence ID" value="NZ_VDCQ01000009.1"/>
</dbReference>
<gene>
    <name evidence="4" type="ORF">FE784_09045</name>
</gene>
<dbReference type="Proteomes" id="UP000307943">
    <property type="component" value="Unassembled WGS sequence"/>
</dbReference>
<dbReference type="OrthoDB" id="9809962at2"/>
<dbReference type="InterPro" id="IPR036412">
    <property type="entry name" value="HAD-like_sf"/>
</dbReference>
<dbReference type="AlphaFoldDB" id="A0A5C4TCK1"/>
<dbReference type="GO" id="GO:0016791">
    <property type="term" value="F:phosphatase activity"/>
    <property type="evidence" value="ECO:0007669"/>
    <property type="project" value="TreeGrafter"/>
</dbReference>
<organism evidence="4 5">
    <name type="scientific">Paenibacillus hemerocallicola</name>
    <dbReference type="NCBI Taxonomy" id="1172614"/>
    <lineage>
        <taxon>Bacteria</taxon>
        <taxon>Bacillati</taxon>
        <taxon>Bacillota</taxon>
        <taxon>Bacilli</taxon>
        <taxon>Bacillales</taxon>
        <taxon>Paenibacillaceae</taxon>
        <taxon>Paenibacillus</taxon>
    </lineage>
</organism>
<dbReference type="EMBL" id="VDCQ01000009">
    <property type="protein sequence ID" value="TNJ66701.1"/>
    <property type="molecule type" value="Genomic_DNA"/>
</dbReference>
<evidence type="ECO:0000313" key="5">
    <source>
        <dbReference type="Proteomes" id="UP000307943"/>
    </source>
</evidence>
<keyword evidence="1" id="KW-0479">Metal-binding</keyword>
<evidence type="ECO:0000256" key="2">
    <source>
        <dbReference type="ARBA" id="ARBA00022801"/>
    </source>
</evidence>
<evidence type="ECO:0000256" key="3">
    <source>
        <dbReference type="ARBA" id="ARBA00022842"/>
    </source>
</evidence>
<dbReference type="Gene3D" id="1.10.150.520">
    <property type="match status" value="1"/>
</dbReference>
<dbReference type="PANTHER" id="PTHR46470:SF2">
    <property type="entry name" value="GLYCERALDEHYDE 3-PHOSPHATE PHOSPHATASE"/>
    <property type="match status" value="1"/>
</dbReference>
<sequence length="222" mass="25612">MSQVIVFDLDDTLYAESDFVLSGFREVGNWVRDVHGISGFYEAAEKLFLDGIRGTIFNEASTLLGMDSDQHTIQTMLQLYRSHHPRISLYADAVWALEYYGTVKRLGVITDGYLETQKNKVQSLGIAGQIPCIVYSDEHGRENWKPSRIPYLKMMDYYDFQACEYVYVGDNPAKDFVAANELGWKTIRINRRFGLYHHLPLDRSYEAHFVISSLFELKNLID</sequence>
<dbReference type="SFLD" id="SFLDS00003">
    <property type="entry name" value="Haloacid_Dehalogenase"/>
    <property type="match status" value="1"/>
</dbReference>
<dbReference type="GO" id="GO:0046872">
    <property type="term" value="F:metal ion binding"/>
    <property type="evidence" value="ECO:0007669"/>
    <property type="project" value="UniProtKB-KW"/>
</dbReference>
<keyword evidence="5" id="KW-1185">Reference proteome</keyword>
<dbReference type="PANTHER" id="PTHR46470">
    <property type="entry name" value="N-ACYLNEURAMINATE-9-PHOSPHATASE"/>
    <property type="match status" value="1"/>
</dbReference>
<dbReference type="InterPro" id="IPR023214">
    <property type="entry name" value="HAD_sf"/>
</dbReference>